<gene>
    <name evidence="2" type="ORF">I592_01311</name>
    <name evidence="1" type="ORF">UKC_02655</name>
</gene>
<evidence type="ECO:0000313" key="4">
    <source>
        <dbReference type="Proteomes" id="UP000014160"/>
    </source>
</evidence>
<dbReference type="HOGENOM" id="CLU_148480_0_0_9"/>
<reference evidence="1 3" key="1">
    <citation type="submission" date="2013-02" db="EMBL/GenBank/DDBJ databases">
        <title>The Genome Sequence of Enterococcus gilvus ATCC BAA-350.</title>
        <authorList>
            <consortium name="The Broad Institute Genome Sequencing Platform"/>
            <consortium name="The Broad Institute Genome Sequencing Center for Infectious Disease"/>
            <person name="Earl A.M."/>
            <person name="Gilmore M.S."/>
            <person name="Lebreton F."/>
            <person name="Walker B."/>
            <person name="Young S.K."/>
            <person name="Zeng Q."/>
            <person name="Gargeya S."/>
            <person name="Fitzgerald M."/>
            <person name="Haas B."/>
            <person name="Abouelleil A."/>
            <person name="Alvarado L."/>
            <person name="Arachchi H.M."/>
            <person name="Berlin A.M."/>
            <person name="Chapman S.B."/>
            <person name="Dewar J."/>
            <person name="Goldberg J."/>
            <person name="Griggs A."/>
            <person name="Gujja S."/>
            <person name="Hansen M."/>
            <person name="Howarth C."/>
            <person name="Imamovic A."/>
            <person name="Larimer J."/>
            <person name="McCowan C."/>
            <person name="Murphy C."/>
            <person name="Neiman D."/>
            <person name="Pearson M."/>
            <person name="Priest M."/>
            <person name="Roberts A."/>
            <person name="Saif S."/>
            <person name="Shea T."/>
            <person name="Sisk P."/>
            <person name="Sykes S."/>
            <person name="Wortman J."/>
            <person name="Nusbaum C."/>
            <person name="Birren B."/>
        </authorList>
    </citation>
    <scope>NUCLEOTIDE SEQUENCE [LARGE SCALE GENOMIC DNA]</scope>
    <source>
        <strain evidence="1 3">ATCC BAA-350</strain>
    </source>
</reference>
<dbReference type="RefSeq" id="WP_010781028.1">
    <property type="nucleotide sequence ID" value="NZ_ASWH01000001.1"/>
</dbReference>
<reference evidence="2 4" key="2">
    <citation type="submission" date="2013-03" db="EMBL/GenBank/DDBJ databases">
        <title>The Genome Sequence of Enterococcus gilvus ATCC BAA-350 (PacBio/Illumina hybrid assembly).</title>
        <authorList>
            <consortium name="The Broad Institute Genomics Platform"/>
            <consortium name="The Broad Institute Genome Sequencing Center for Infectious Disease"/>
            <person name="Earl A."/>
            <person name="Russ C."/>
            <person name="Gilmore M."/>
            <person name="Surin D."/>
            <person name="Walker B."/>
            <person name="Young S."/>
            <person name="Zeng Q."/>
            <person name="Gargeya S."/>
            <person name="Fitzgerald M."/>
            <person name="Haas B."/>
            <person name="Abouelleil A."/>
            <person name="Allen A.W."/>
            <person name="Alvarado L."/>
            <person name="Arachchi H.M."/>
            <person name="Berlin A.M."/>
            <person name="Chapman S.B."/>
            <person name="Gainer-Dewar J."/>
            <person name="Goldberg J."/>
            <person name="Griggs A."/>
            <person name="Gujja S."/>
            <person name="Hansen M."/>
            <person name="Howarth C."/>
            <person name="Imamovic A."/>
            <person name="Ireland A."/>
            <person name="Larimer J."/>
            <person name="McCowan C."/>
            <person name="Murphy C."/>
            <person name="Pearson M."/>
            <person name="Poon T.W."/>
            <person name="Priest M."/>
            <person name="Roberts A."/>
            <person name="Saif S."/>
            <person name="Shea T."/>
            <person name="Sisk P."/>
            <person name="Sykes S."/>
            <person name="Wortman J."/>
            <person name="Nusbaum C."/>
            <person name="Birren B."/>
        </authorList>
    </citation>
    <scope>NUCLEOTIDE SEQUENCE [LARGE SCALE GENOMIC DNA]</scope>
    <source>
        <strain evidence="2 4">ATCC BAA-350</strain>
    </source>
</reference>
<keyword evidence="4" id="KW-1185">Reference proteome</keyword>
<proteinExistence type="predicted"/>
<sequence length="157" mass="17779">MPFFTITTSLPLNKEEKEKISLTITKLTVSELKVAPDKVQVLVQTGDKENFARSGVSPTSSTFSSDSRKVDGLFEASYFSGTVSEEDLILVELDIWRNFSVNEKSILGYKITDFFKKEYHVSGDNVLILIRDMDPSNWIQNGVSGIDEEFLDRSRNR</sequence>
<protein>
    <recommendedName>
        <fullName evidence="5">Tautomerase enzyme</fullName>
    </recommendedName>
</protein>
<dbReference type="AlphaFoldDB" id="R2XZH9"/>
<dbReference type="Proteomes" id="UP000013750">
    <property type="component" value="Unassembled WGS sequence"/>
</dbReference>
<name>R2XZH9_9ENTE</name>
<organism evidence="1 3">
    <name type="scientific">Enterococcus gilvus ATCC BAA-350</name>
    <dbReference type="NCBI Taxonomy" id="1158614"/>
    <lineage>
        <taxon>Bacteria</taxon>
        <taxon>Bacillati</taxon>
        <taxon>Bacillota</taxon>
        <taxon>Bacilli</taxon>
        <taxon>Lactobacillales</taxon>
        <taxon>Enterococcaceae</taxon>
        <taxon>Enterococcus</taxon>
    </lineage>
</organism>
<evidence type="ECO:0008006" key="5">
    <source>
        <dbReference type="Google" id="ProtNLM"/>
    </source>
</evidence>
<dbReference type="eggNOG" id="COG1942">
    <property type="taxonomic scope" value="Bacteria"/>
</dbReference>
<dbReference type="InterPro" id="IPR014347">
    <property type="entry name" value="Tautomerase/MIF_sf"/>
</dbReference>
<evidence type="ECO:0000313" key="3">
    <source>
        <dbReference type="Proteomes" id="UP000013750"/>
    </source>
</evidence>
<accession>R2XZH9</accession>
<dbReference type="PATRIC" id="fig|1158614.3.peg.2648"/>
<dbReference type="EMBL" id="ASWH01000001">
    <property type="protein sequence ID" value="EOW82010.1"/>
    <property type="molecule type" value="Genomic_DNA"/>
</dbReference>
<dbReference type="OrthoDB" id="5405937at2"/>
<dbReference type="Gene3D" id="3.30.429.10">
    <property type="entry name" value="Macrophage Migration Inhibitory Factor"/>
    <property type="match status" value="2"/>
</dbReference>
<dbReference type="Proteomes" id="UP000014160">
    <property type="component" value="Unassembled WGS sequence"/>
</dbReference>
<comment type="caution">
    <text evidence="1">The sequence shown here is derived from an EMBL/GenBank/DDBJ whole genome shotgun (WGS) entry which is preliminary data.</text>
</comment>
<dbReference type="EMBL" id="AJDQ01000008">
    <property type="protein sequence ID" value="EOI55447.1"/>
    <property type="molecule type" value="Genomic_DNA"/>
</dbReference>
<dbReference type="PANTHER" id="PTHR35530">
    <property type="entry name" value="TAUTOMERASE-RELATED"/>
    <property type="match status" value="1"/>
</dbReference>
<dbReference type="SUPFAM" id="SSF55331">
    <property type="entry name" value="Tautomerase/MIF"/>
    <property type="match status" value="1"/>
</dbReference>
<evidence type="ECO:0000313" key="1">
    <source>
        <dbReference type="EMBL" id="EOI55447.1"/>
    </source>
</evidence>
<dbReference type="PANTHER" id="PTHR35530:SF1">
    <property type="entry name" value="2-HYDROXYMUCONATE TAUTOMERASE"/>
    <property type="match status" value="1"/>
</dbReference>
<evidence type="ECO:0000313" key="2">
    <source>
        <dbReference type="EMBL" id="EOW82010.1"/>
    </source>
</evidence>